<reference evidence="1" key="2">
    <citation type="submission" date="2004-11" db="EMBL/GenBank/DDBJ databases">
        <authorList>
            <person name="Pombert J.-F."/>
            <person name="Otis C."/>
            <person name="Lemieux C."/>
            <person name="Turmel M."/>
        </authorList>
    </citation>
    <scope>NUCLEOTIDE SEQUENCE</scope>
    <source>
        <strain evidence="1">UTEX 1912</strain>
    </source>
</reference>
<dbReference type="RefSeq" id="YP_636217.1">
    <property type="nucleotide sequence ID" value="NC_008114.1"/>
</dbReference>
<geneLocation type="chloroplast" evidence="1"/>
<dbReference type="EMBL" id="AY835431">
    <property type="protein sequence ID" value="AAV80641.1"/>
    <property type="molecule type" value="Genomic_DNA"/>
</dbReference>
<sequence>MNISKICLKKRMAFLKTKMKMKTNMKILRKITENRLRRIAQSLDVSDYINSAACSMQIEDYYFNGLRICKDNNSLINRRYMSAAEIIELRLSPDSNWYWA</sequence>
<keyword evidence="1" id="KW-0150">Chloroplast</keyword>
<accession>Q3ZJ50</accession>
<organism evidence="1">
    <name type="scientific">Tupiella akineta</name>
    <name type="common">Green alga</name>
    <name type="synonym">Pseudendoclonium akinetum</name>
    <dbReference type="NCBI Taxonomy" id="160070"/>
    <lineage>
        <taxon>Eukaryota</taxon>
        <taxon>Viridiplantae</taxon>
        <taxon>Chlorophyta</taxon>
        <taxon>core chlorophytes</taxon>
        <taxon>Ulvophyceae</taxon>
        <taxon>OUU clade</taxon>
        <taxon>Ulotrichales</taxon>
        <taxon>Tupiellaceae</taxon>
        <taxon>Tupiella</taxon>
    </lineage>
</organism>
<reference evidence="1" key="4">
    <citation type="journal article" date="2006" name="BMC Biol.">
        <title>The complete chloroplast DNA sequence of the green alga Oltmannsiellopsis viridis reveals a distinctive quadripartite architecture in the chloroplast genome of early diverging ulvophytes.</title>
        <authorList>
            <person name="Pombert J.F."/>
            <person name="Lemieux C."/>
            <person name="Turmel M."/>
        </authorList>
    </citation>
    <scope>NUCLEOTIDE SEQUENCE</scope>
    <source>
        <strain evidence="1">UTEX 1912</strain>
    </source>
</reference>
<name>Q3ZJ50_TUPAK</name>
<reference evidence="1" key="3">
    <citation type="journal article" date="2005" name="Mol. Biol. Evol.">
        <title>The chloroplast genome sequence of the green alga Pseudendoclonium akinetum (Ulvophyceae) reveals unusual structural features and new insights into the branching order of chlorophyte lineages.</title>
        <authorList>
            <person name="Pombert J.F."/>
            <person name="Otis C."/>
            <person name="Lemieux C."/>
            <person name="Turmel M."/>
        </authorList>
    </citation>
    <scope>NUCLEOTIDE SEQUENCE</scope>
    <source>
        <strain evidence="1">UTEX 1912</strain>
    </source>
</reference>
<keyword evidence="1" id="KW-0934">Plastid</keyword>
<reference evidence="1" key="1">
    <citation type="journal article" date="2001" name="Nucleic Acids Res.">
        <title>Rapid evolution of the DNA-binding site in LAGLIDADG homing endonucleases.</title>
        <authorList>
            <person name="Lucas P."/>
            <person name="Otis C."/>
            <person name="Mercier J.P."/>
            <person name="Turmel M."/>
            <person name="Lemieux C."/>
        </authorList>
    </citation>
    <scope>NUCLEOTIDE SEQUENCE</scope>
    <source>
        <strain evidence="1">UTEX 1912</strain>
    </source>
</reference>
<dbReference type="GeneID" id="4108728"/>
<evidence type="ECO:0000313" key="1">
    <source>
        <dbReference type="EMBL" id="AAV80641.1"/>
    </source>
</evidence>
<protein>
    <submittedName>
        <fullName evidence="1">Uncharacterized protein</fullName>
    </submittedName>
</protein>
<proteinExistence type="predicted"/>
<gene>
    <name evidence="1" type="primary">orf100</name>
</gene>
<dbReference type="AlphaFoldDB" id="Q3ZJ50"/>